<keyword evidence="1" id="KW-0472">Membrane</keyword>
<keyword evidence="1" id="KW-0812">Transmembrane</keyword>
<organism evidence="2 3">
    <name type="scientific">Kingdonia uniflora</name>
    <dbReference type="NCBI Taxonomy" id="39325"/>
    <lineage>
        <taxon>Eukaryota</taxon>
        <taxon>Viridiplantae</taxon>
        <taxon>Streptophyta</taxon>
        <taxon>Embryophyta</taxon>
        <taxon>Tracheophyta</taxon>
        <taxon>Spermatophyta</taxon>
        <taxon>Magnoliopsida</taxon>
        <taxon>Ranunculales</taxon>
        <taxon>Circaeasteraceae</taxon>
        <taxon>Kingdonia</taxon>
    </lineage>
</organism>
<reference evidence="2 3" key="1">
    <citation type="journal article" date="2020" name="IScience">
        <title>Genome Sequencing of the Endangered Kingdonia uniflora (Circaeasteraceae, Ranunculales) Reveals Potential Mechanisms of Evolutionary Specialization.</title>
        <authorList>
            <person name="Sun Y."/>
            <person name="Deng T."/>
            <person name="Zhang A."/>
            <person name="Moore M.J."/>
            <person name="Landis J.B."/>
            <person name="Lin N."/>
            <person name="Zhang H."/>
            <person name="Zhang X."/>
            <person name="Huang J."/>
            <person name="Zhang X."/>
            <person name="Sun H."/>
            <person name="Wang H."/>
        </authorList>
    </citation>
    <scope>NUCLEOTIDE SEQUENCE [LARGE SCALE GENOMIC DNA]</scope>
    <source>
        <strain evidence="2">TB1705</strain>
        <tissue evidence="2">Leaf</tissue>
    </source>
</reference>
<comment type="caution">
    <text evidence="2">The sequence shown here is derived from an EMBL/GenBank/DDBJ whole genome shotgun (WGS) entry which is preliminary data.</text>
</comment>
<sequence length="405" mass="45230">MTSNALVVYIPKDHSEAIEEIMLAEQVRSLNGESTNDKAIEIPEESNAATNPNTVVEKSSQILPPQSLQLPGRSSMVTEIYELFTFHETVDGLWVALSEMYSTFNNEVRVYELYKEFGQASQGSSSVTAYFGYLKKRFNIAPLPNLDEPYALIEKHERHMKLTSKVTVVSDVPPLVDQMSFAANSRSQSEICNVIHNNVWLFPANAVNDLAFIWERVDEVQPQLAVNIIVHGATPNWTYRRLVKEILILKNSFEICEVLHQFRETNKAADLLARPAPIGYKETDPVILESPKSGTNKGALAGIIVGAIACVIALFAIAALLIAKRRGGFPSTSRSKPRELFKLLTYYEMKKRIRRWCLDAKRVWKTLVSGHDSDGLISEGLFLAVQNGKGLEGSRIEVFTEEGGL</sequence>
<dbReference type="EMBL" id="JACGCM010000909">
    <property type="protein sequence ID" value="KAF6164785.1"/>
    <property type="molecule type" value="Genomic_DNA"/>
</dbReference>
<dbReference type="Proteomes" id="UP000541444">
    <property type="component" value="Unassembled WGS sequence"/>
</dbReference>
<name>A0A7J7NCA4_9MAGN</name>
<gene>
    <name evidence="2" type="ORF">GIB67_011175</name>
</gene>
<dbReference type="AlphaFoldDB" id="A0A7J7NCA4"/>
<keyword evidence="3" id="KW-1185">Reference proteome</keyword>
<protein>
    <submittedName>
        <fullName evidence="2">Uncharacterized protein</fullName>
    </submittedName>
</protein>
<proteinExistence type="predicted"/>
<keyword evidence="1" id="KW-1133">Transmembrane helix</keyword>
<evidence type="ECO:0000313" key="3">
    <source>
        <dbReference type="Proteomes" id="UP000541444"/>
    </source>
</evidence>
<evidence type="ECO:0000256" key="1">
    <source>
        <dbReference type="SAM" id="Phobius"/>
    </source>
</evidence>
<accession>A0A7J7NCA4</accession>
<feature type="transmembrane region" description="Helical" evidence="1">
    <location>
        <begin position="299"/>
        <end position="323"/>
    </location>
</feature>
<evidence type="ECO:0000313" key="2">
    <source>
        <dbReference type="EMBL" id="KAF6164785.1"/>
    </source>
</evidence>
<dbReference type="OrthoDB" id="1690976at2759"/>